<comment type="caution">
    <text evidence="8">The sequence shown here is derived from an EMBL/GenBank/DDBJ whole genome shotgun (WGS) entry which is preliminary data.</text>
</comment>
<dbReference type="InterPro" id="IPR024079">
    <property type="entry name" value="MetalloPept_cat_dom_sf"/>
</dbReference>
<dbReference type="Pfam" id="PF13946">
    <property type="entry name" value="DUF4214"/>
    <property type="match status" value="1"/>
</dbReference>
<keyword evidence="4" id="KW-0862">Zinc</keyword>
<evidence type="ECO:0000313" key="9">
    <source>
        <dbReference type="Proteomes" id="UP000298438"/>
    </source>
</evidence>
<gene>
    <name evidence="8" type="ORF">E4L96_02115</name>
</gene>
<dbReference type="Proteomes" id="UP000298438">
    <property type="component" value="Unassembled WGS sequence"/>
</dbReference>
<sequence length="748" mass="80877">MHTLGRFPIRALVTMTFLTRSLLAACIAATLAPAASATGIFLAPLSKWKDGKITWYYNPQYTPAEIGDEYFLAATKEAMAKWSKGCNIKVEYGGLTTVAPDPRNWIPSNQVTVGFFPFVNDNVAGRGGLANPALQGFATSGLVALNMGDPIGRTHLERGEAFKEVLTHEIGHMLGLGHTLNPYSIMYGQTSGGINSWKSDPFGEDYTTCANLYGSKGLVERPYYGGDVTPDSSYGISVAFETSMPDPLKPQSPAIEVLDLSVPDRMLYKVLRAPKGADASQVQWRLVAPNGDLVDPLHYSLEADRAQVIQNSGMTWMSTVLPTARNMSSNFLPAVNGHWRLQAFVGDKPAAEFKFETINGGIAPDERFLEMALIAEVLGDRIHVSTAHLDQLGLARVDTYLNGDHATSASDFLLPKGPSTIELWGKSDLPRPSQCIPQDTPDVVRYLSFGGTTGQLADNRIAVVESGNLQAYSASATVETARSGTQQVFVAAYAGGATLYRQADGSWAPEEHALFSFNAPGAANFDVVRNLNSYTMPANAQIVVAYGASLADAVARKQTALVHTFSNGSAAAESMLADYRDNYTLSMQGGVVTVTRKSDGKVMQYSVAQDIGFLDRKVSFDIDGAAGQLYRLYQATFNRKPDAEGLGYWLGRMQQGLSLQGVSSSFQESPEFQKLYGAGVSNEAWLRTVYQNVLHRAPDADGLAWWVAKLDSGAARVDVLIGFSEDTENRKNVAAGYANGVEYVPYAQ</sequence>
<dbReference type="GO" id="GO:0008270">
    <property type="term" value="F:zinc ion binding"/>
    <property type="evidence" value="ECO:0007669"/>
    <property type="project" value="InterPro"/>
</dbReference>
<evidence type="ECO:0000256" key="1">
    <source>
        <dbReference type="ARBA" id="ARBA00022670"/>
    </source>
</evidence>
<accession>A0A4Y9SVI3</accession>
<dbReference type="SUPFAM" id="SSF55486">
    <property type="entry name" value="Metalloproteases ('zincins'), catalytic domain"/>
    <property type="match status" value="1"/>
</dbReference>
<evidence type="ECO:0000256" key="4">
    <source>
        <dbReference type="ARBA" id="ARBA00022833"/>
    </source>
</evidence>
<evidence type="ECO:0000259" key="6">
    <source>
        <dbReference type="Pfam" id="PF00413"/>
    </source>
</evidence>
<feature type="domain" description="Peptidase M10 metallopeptidase" evidence="6">
    <location>
        <begin position="156"/>
        <end position="213"/>
    </location>
</feature>
<keyword evidence="1" id="KW-0645">Protease</keyword>
<keyword evidence="3" id="KW-0378">Hydrolase</keyword>
<dbReference type="InterPro" id="IPR038255">
    <property type="entry name" value="PBS_linker_sf"/>
</dbReference>
<dbReference type="EMBL" id="SPVF01000030">
    <property type="protein sequence ID" value="TFW28756.1"/>
    <property type="molecule type" value="Genomic_DNA"/>
</dbReference>
<protein>
    <submittedName>
        <fullName evidence="8">DUF4214 domain-containing protein</fullName>
    </submittedName>
</protein>
<evidence type="ECO:0000259" key="7">
    <source>
        <dbReference type="Pfam" id="PF13946"/>
    </source>
</evidence>
<keyword evidence="2" id="KW-0479">Metal-binding</keyword>
<reference evidence="8 9" key="1">
    <citation type="submission" date="2019-03" db="EMBL/GenBank/DDBJ databases">
        <title>Draft Genome Sequence of Massilia arenosa sp. nov., a Novel Massilia Species Isolated from a Sandy-loam Maize Soil.</title>
        <authorList>
            <person name="Raths R."/>
            <person name="Peta V."/>
            <person name="Bucking H."/>
        </authorList>
    </citation>
    <scope>NUCLEOTIDE SEQUENCE [LARGE SCALE GENOMIC DNA]</scope>
    <source>
        <strain evidence="8 9">MC02</strain>
    </source>
</reference>
<name>A0A4Y9SVI3_9BURK</name>
<keyword evidence="5" id="KW-0732">Signal</keyword>
<dbReference type="InterPro" id="IPR001818">
    <property type="entry name" value="Pept_M10_metallopeptidase"/>
</dbReference>
<dbReference type="Pfam" id="PF00413">
    <property type="entry name" value="Peptidase_M10"/>
    <property type="match status" value="1"/>
</dbReference>
<dbReference type="InterPro" id="IPR025282">
    <property type="entry name" value="DUF4214"/>
</dbReference>
<evidence type="ECO:0000256" key="2">
    <source>
        <dbReference type="ARBA" id="ARBA00022723"/>
    </source>
</evidence>
<evidence type="ECO:0000313" key="8">
    <source>
        <dbReference type="EMBL" id="TFW28756.1"/>
    </source>
</evidence>
<dbReference type="GO" id="GO:0004222">
    <property type="term" value="F:metalloendopeptidase activity"/>
    <property type="evidence" value="ECO:0007669"/>
    <property type="project" value="InterPro"/>
</dbReference>
<evidence type="ECO:0000256" key="5">
    <source>
        <dbReference type="SAM" id="SignalP"/>
    </source>
</evidence>
<evidence type="ECO:0000256" key="3">
    <source>
        <dbReference type="ARBA" id="ARBA00022801"/>
    </source>
</evidence>
<proteinExistence type="predicted"/>
<dbReference type="OrthoDB" id="480426at2"/>
<feature type="domain" description="DUF4214" evidence="7">
    <location>
        <begin position="664"/>
        <end position="732"/>
    </location>
</feature>
<keyword evidence="9" id="KW-1185">Reference proteome</keyword>
<dbReference type="GO" id="GO:0031012">
    <property type="term" value="C:extracellular matrix"/>
    <property type="evidence" value="ECO:0007669"/>
    <property type="project" value="InterPro"/>
</dbReference>
<organism evidence="8 9">
    <name type="scientific">Zemynaea arenosa</name>
    <dbReference type="NCBI Taxonomy" id="2561931"/>
    <lineage>
        <taxon>Bacteria</taxon>
        <taxon>Pseudomonadati</taxon>
        <taxon>Pseudomonadota</taxon>
        <taxon>Betaproteobacteria</taxon>
        <taxon>Burkholderiales</taxon>
        <taxon>Oxalobacteraceae</taxon>
        <taxon>Telluria group</taxon>
        <taxon>Zemynaea</taxon>
    </lineage>
</organism>
<dbReference type="Gene3D" id="3.40.390.10">
    <property type="entry name" value="Collagenase (Catalytic Domain)"/>
    <property type="match status" value="1"/>
</dbReference>
<feature type="chain" id="PRO_5021445641" evidence="5">
    <location>
        <begin position="38"/>
        <end position="748"/>
    </location>
</feature>
<dbReference type="Gene3D" id="1.10.3130.20">
    <property type="entry name" value="Phycobilisome linker domain"/>
    <property type="match status" value="1"/>
</dbReference>
<feature type="signal peptide" evidence="5">
    <location>
        <begin position="1"/>
        <end position="37"/>
    </location>
</feature>
<dbReference type="AlphaFoldDB" id="A0A4Y9SVI3"/>
<dbReference type="GO" id="GO:0006508">
    <property type="term" value="P:proteolysis"/>
    <property type="evidence" value="ECO:0007669"/>
    <property type="project" value="UniProtKB-KW"/>
</dbReference>